<keyword evidence="2" id="KW-1185">Reference proteome</keyword>
<dbReference type="Proteomes" id="UP000316621">
    <property type="component" value="Chromosome 7"/>
</dbReference>
<dbReference type="EMBL" id="CM010721">
    <property type="protein sequence ID" value="RZC69849.1"/>
    <property type="molecule type" value="Genomic_DNA"/>
</dbReference>
<protein>
    <submittedName>
        <fullName evidence="1">Uncharacterized protein</fullName>
    </submittedName>
</protein>
<evidence type="ECO:0000313" key="2">
    <source>
        <dbReference type="Proteomes" id="UP000316621"/>
    </source>
</evidence>
<name>A0A4Y7KD08_PAPSO</name>
<reference evidence="1 2" key="1">
    <citation type="journal article" date="2018" name="Science">
        <title>The opium poppy genome and morphinan production.</title>
        <authorList>
            <person name="Guo L."/>
            <person name="Winzer T."/>
            <person name="Yang X."/>
            <person name="Li Y."/>
            <person name="Ning Z."/>
            <person name="He Z."/>
            <person name="Teodor R."/>
            <person name="Lu Y."/>
            <person name="Bowser T.A."/>
            <person name="Graham I.A."/>
            <person name="Ye K."/>
        </authorList>
    </citation>
    <scope>NUCLEOTIDE SEQUENCE [LARGE SCALE GENOMIC DNA]</scope>
    <source>
        <strain evidence="2">cv. HN1</strain>
        <tissue evidence="1">Leaves</tissue>
    </source>
</reference>
<dbReference type="AlphaFoldDB" id="A0A4Y7KD08"/>
<accession>A0A4Y7KD08</accession>
<evidence type="ECO:0000313" key="1">
    <source>
        <dbReference type="EMBL" id="RZC69849.1"/>
    </source>
</evidence>
<gene>
    <name evidence="1" type="ORF">C5167_032980</name>
</gene>
<organism evidence="1 2">
    <name type="scientific">Papaver somniferum</name>
    <name type="common">Opium poppy</name>
    <dbReference type="NCBI Taxonomy" id="3469"/>
    <lineage>
        <taxon>Eukaryota</taxon>
        <taxon>Viridiplantae</taxon>
        <taxon>Streptophyta</taxon>
        <taxon>Embryophyta</taxon>
        <taxon>Tracheophyta</taxon>
        <taxon>Spermatophyta</taxon>
        <taxon>Magnoliopsida</taxon>
        <taxon>Ranunculales</taxon>
        <taxon>Papaveraceae</taxon>
        <taxon>Papaveroideae</taxon>
        <taxon>Papaver</taxon>
    </lineage>
</organism>
<proteinExistence type="predicted"/>
<dbReference type="Gramene" id="RZC69849">
    <property type="protein sequence ID" value="RZC69849"/>
    <property type="gene ID" value="C5167_032980"/>
</dbReference>
<sequence length="58" mass="6723">MRWLYGFLNGESEDPTVRIYSSFTVFCDLSMDAKQRSVVKCLTRLLMVGIQYRLMVPG</sequence>